<dbReference type="Proteomes" id="UP000242849">
    <property type="component" value="Unassembled WGS sequence"/>
</dbReference>
<protein>
    <submittedName>
        <fullName evidence="3">Phage major capsid protein, HK97 family</fullName>
    </submittedName>
</protein>
<dbReference type="STRING" id="53406.SAMN05421553_1356"/>
<dbReference type="RefSeq" id="WP_090378276.1">
    <property type="nucleotide sequence ID" value="NZ_FNSC01000001.1"/>
</dbReference>
<dbReference type="Gene3D" id="3.30.2400.10">
    <property type="entry name" value="Major capsid protein gp5"/>
    <property type="match status" value="1"/>
</dbReference>
<dbReference type="EMBL" id="FNSC01000001">
    <property type="protein sequence ID" value="SEC73558.1"/>
    <property type="molecule type" value="Genomic_DNA"/>
</dbReference>
<keyword evidence="4" id="KW-1185">Reference proteome</keyword>
<evidence type="ECO:0000313" key="4">
    <source>
        <dbReference type="Proteomes" id="UP000242849"/>
    </source>
</evidence>
<evidence type="ECO:0000259" key="2">
    <source>
        <dbReference type="Pfam" id="PF05065"/>
    </source>
</evidence>
<dbReference type="Pfam" id="PF05065">
    <property type="entry name" value="Phage_capsid"/>
    <property type="match status" value="1"/>
</dbReference>
<dbReference type="OrthoDB" id="9786516at2"/>
<comment type="subcellular location">
    <subcellularLocation>
        <location evidence="1">Virion</location>
    </subcellularLocation>
</comment>
<dbReference type="NCBIfam" id="TIGR01554">
    <property type="entry name" value="major_cap_HK97"/>
    <property type="match status" value="1"/>
</dbReference>
<dbReference type="AlphaFoldDB" id="A0A1H4UYS1"/>
<dbReference type="InterPro" id="IPR024455">
    <property type="entry name" value="Phage_capsid"/>
</dbReference>
<sequence length="404" mass="43788">MSIQALRERRTGLAIEARKLLDETKDKKWSAEDDAKYNQLTGEITDLDKSIERHQKVLDLEAEQRIENRDPKKGGKRDTEDLLGEIGIFDTWMRRGEKGMNAEQAAKHFNTMSTTTSSEGGYTVPTTVGASLIESLKDFGGMRSVAEVLATATGNPMSFPSTDGTTEVGEILAENTQATNLDTSFGTVGLNVFKYSSKIITVPIELLQDSSVDIEAFVRRRIVERIGRITNQHFTTGSGAGQPRGIVTAAGAGKVGQTGQTLTVIYDDLVDLLESVDAAYQATNCKFMFAQALRKVLRKLKDTAGRPIWTPGYEAGITAGAPDLLLGQEVAINNDMAAPAANAKSIIYGDLSKYMIRDALNVSLMRFDDSAFASKGQVGFLAFCRSGGNLTDAGAVKYYQHSAT</sequence>
<proteinExistence type="predicted"/>
<organism evidence="3 4">
    <name type="scientific">Pseudomonas anguilliseptica</name>
    <dbReference type="NCBI Taxonomy" id="53406"/>
    <lineage>
        <taxon>Bacteria</taxon>
        <taxon>Pseudomonadati</taxon>
        <taxon>Pseudomonadota</taxon>
        <taxon>Gammaproteobacteria</taxon>
        <taxon>Pseudomonadales</taxon>
        <taxon>Pseudomonadaceae</taxon>
        <taxon>Pseudomonas</taxon>
    </lineage>
</organism>
<reference evidence="4" key="1">
    <citation type="submission" date="2016-10" db="EMBL/GenBank/DDBJ databases">
        <authorList>
            <person name="Varghese N."/>
            <person name="Submissions S."/>
        </authorList>
    </citation>
    <scope>NUCLEOTIDE SEQUENCE [LARGE SCALE GENOMIC DNA]</scope>
    <source>
        <strain evidence="4">DSM 12111</strain>
    </source>
</reference>
<dbReference type="InterPro" id="IPR054612">
    <property type="entry name" value="Phage_capsid-like_C"/>
</dbReference>
<name>A0A1H4UYS1_PSEAG</name>
<evidence type="ECO:0000313" key="3">
    <source>
        <dbReference type="EMBL" id="SEC73558.1"/>
    </source>
</evidence>
<accession>A0A1H4UYS1</accession>
<feature type="domain" description="Phage capsid-like C-terminal" evidence="2">
    <location>
        <begin position="120"/>
        <end position="400"/>
    </location>
</feature>
<dbReference type="SUPFAM" id="SSF56563">
    <property type="entry name" value="Major capsid protein gp5"/>
    <property type="match status" value="1"/>
</dbReference>
<evidence type="ECO:0000256" key="1">
    <source>
        <dbReference type="ARBA" id="ARBA00004328"/>
    </source>
</evidence>
<gene>
    <name evidence="3" type="ORF">SAMN05421553_1356</name>
</gene>